<keyword evidence="2" id="KW-1185">Reference proteome</keyword>
<name>A0ABP9MNI9_9FLAO</name>
<accession>A0ABP9MNI9</accession>
<proteinExistence type="predicted"/>
<gene>
    <name evidence="1" type="ORF">GCM10023210_36800</name>
</gene>
<dbReference type="Proteomes" id="UP001500353">
    <property type="component" value="Unassembled WGS sequence"/>
</dbReference>
<comment type="caution">
    <text evidence="1">The sequence shown here is derived from an EMBL/GenBank/DDBJ whole genome shotgun (WGS) entry which is preliminary data.</text>
</comment>
<reference evidence="2" key="1">
    <citation type="journal article" date="2019" name="Int. J. Syst. Evol. Microbiol.">
        <title>The Global Catalogue of Microorganisms (GCM) 10K type strain sequencing project: providing services to taxonomists for standard genome sequencing and annotation.</title>
        <authorList>
            <consortium name="The Broad Institute Genomics Platform"/>
            <consortium name="The Broad Institute Genome Sequencing Center for Infectious Disease"/>
            <person name="Wu L."/>
            <person name="Ma J."/>
        </authorList>
    </citation>
    <scope>NUCLEOTIDE SEQUENCE [LARGE SCALE GENOMIC DNA]</scope>
    <source>
        <strain evidence="2">JCM 18019</strain>
    </source>
</reference>
<dbReference type="EMBL" id="BAABHX010000007">
    <property type="protein sequence ID" value="GAA5099412.1"/>
    <property type="molecule type" value="Genomic_DNA"/>
</dbReference>
<sequence length="143" mass="16266">MPEDLESLKIELNQRLKHVDNMNVDELNKFKNDLIQYTQDANRRGFSKDNSELVNEIISRINRLEKQNISASSSSHVTDNEAKSIEAYINGYNDGENGYGLSSAETVTADESYMAHGYNYSRPDIMVYKMGYHDGITGSPKKY</sequence>
<protein>
    <submittedName>
        <fullName evidence="1">Uncharacterized protein</fullName>
    </submittedName>
</protein>
<evidence type="ECO:0000313" key="2">
    <source>
        <dbReference type="Proteomes" id="UP001500353"/>
    </source>
</evidence>
<evidence type="ECO:0000313" key="1">
    <source>
        <dbReference type="EMBL" id="GAA5099412.1"/>
    </source>
</evidence>
<organism evidence="1 2">
    <name type="scientific">Chryseobacterium ginsengisoli</name>
    <dbReference type="NCBI Taxonomy" id="363853"/>
    <lineage>
        <taxon>Bacteria</taxon>
        <taxon>Pseudomonadati</taxon>
        <taxon>Bacteroidota</taxon>
        <taxon>Flavobacteriia</taxon>
        <taxon>Flavobacteriales</taxon>
        <taxon>Weeksellaceae</taxon>
        <taxon>Chryseobacterium group</taxon>
        <taxon>Chryseobacterium</taxon>
    </lineage>
</organism>